<protein>
    <submittedName>
        <fullName evidence="1">Uncharacterized protein</fullName>
    </submittedName>
</protein>
<name>A0ABT7FYM4_9CORY</name>
<gene>
    <name evidence="1" type="ORF">QPX23_08995</name>
</gene>
<reference evidence="1 2" key="1">
    <citation type="submission" date="2023-05" db="EMBL/GenBank/DDBJ databases">
        <title>Metabolic capabilities are highly conserved among human nasal-associated Corynebacterium species in pangenomic analyses.</title>
        <authorList>
            <person name="Tran T.H."/>
            <person name="Roberts A.Q."/>
            <person name="Escapa I.F."/>
            <person name="Gao W."/>
            <person name="Conlan S."/>
            <person name="Kong H."/>
            <person name="Segre J.A."/>
            <person name="Kelly M.S."/>
            <person name="Lemon K.P."/>
        </authorList>
    </citation>
    <scope>NUCLEOTIDE SEQUENCE [LARGE SCALE GENOMIC DNA]</scope>
    <source>
        <strain evidence="1 2">KPL3772</strain>
    </source>
</reference>
<comment type="caution">
    <text evidence="1">The sequence shown here is derived from an EMBL/GenBank/DDBJ whole genome shotgun (WGS) entry which is preliminary data.</text>
</comment>
<evidence type="ECO:0000313" key="1">
    <source>
        <dbReference type="EMBL" id="MDK4290848.1"/>
    </source>
</evidence>
<proteinExistence type="predicted"/>
<dbReference type="RefSeq" id="WP_284574777.1">
    <property type="nucleotide sequence ID" value="NZ_JASNUQ010000016.1"/>
</dbReference>
<organism evidence="1 2">
    <name type="scientific">Corynebacterium pseudodiphtheriticum</name>
    <dbReference type="NCBI Taxonomy" id="37637"/>
    <lineage>
        <taxon>Bacteria</taxon>
        <taxon>Bacillati</taxon>
        <taxon>Actinomycetota</taxon>
        <taxon>Actinomycetes</taxon>
        <taxon>Mycobacteriales</taxon>
        <taxon>Corynebacteriaceae</taxon>
        <taxon>Corynebacterium</taxon>
    </lineage>
</organism>
<dbReference type="EMBL" id="JASNUQ010000016">
    <property type="protein sequence ID" value="MDK4290848.1"/>
    <property type="molecule type" value="Genomic_DNA"/>
</dbReference>
<sequence>MWQPFQREGIDIGLEKTTHLMRLTEHGIAASTGTGWRFLWQCLGYRMPADVESELWSHQPAREIIENKANT</sequence>
<keyword evidence="2" id="KW-1185">Reference proteome</keyword>
<evidence type="ECO:0000313" key="2">
    <source>
        <dbReference type="Proteomes" id="UP001239759"/>
    </source>
</evidence>
<dbReference type="Proteomes" id="UP001239759">
    <property type="component" value="Unassembled WGS sequence"/>
</dbReference>
<accession>A0ABT7FYM4</accession>